<dbReference type="KEGG" id="ncb:C0V82_12340"/>
<keyword evidence="2" id="KW-1185">Reference proteome</keyword>
<proteinExistence type="predicted"/>
<reference evidence="1 2" key="1">
    <citation type="submission" date="2017-12" db="EMBL/GenBank/DDBJ databases">
        <title>Genomes of bacteria within cyanobacterial aggregates.</title>
        <authorList>
            <person name="Cai H."/>
        </authorList>
    </citation>
    <scope>NUCLEOTIDE SEQUENCE [LARGE SCALE GENOMIC DNA]</scope>
    <source>
        <strain evidence="1 2">TH16</strain>
    </source>
</reference>
<dbReference type="Proteomes" id="UP000234752">
    <property type="component" value="Chromosome eg_1"/>
</dbReference>
<evidence type="ECO:0000313" key="2">
    <source>
        <dbReference type="Proteomes" id="UP000234752"/>
    </source>
</evidence>
<dbReference type="EMBL" id="CP025611">
    <property type="protein sequence ID" value="AUN30942.1"/>
    <property type="molecule type" value="Genomic_DNA"/>
</dbReference>
<dbReference type="AlphaFoldDB" id="A0A2K9ND74"/>
<organism evidence="1 2">
    <name type="scientific">Niveispirillum cyanobacteriorum</name>
    <dbReference type="NCBI Taxonomy" id="1612173"/>
    <lineage>
        <taxon>Bacteria</taxon>
        <taxon>Pseudomonadati</taxon>
        <taxon>Pseudomonadota</taxon>
        <taxon>Alphaproteobacteria</taxon>
        <taxon>Rhodospirillales</taxon>
        <taxon>Azospirillaceae</taxon>
        <taxon>Niveispirillum</taxon>
    </lineage>
</organism>
<dbReference type="OrthoDB" id="8478027at2"/>
<gene>
    <name evidence="1" type="ORF">C0V82_12340</name>
</gene>
<sequence>MRLPLLLAVLTFSLLCPAAFARPGAECQSAEVTEMAAALAAEGIAEPTLALTGVGRSAAAKGGEWVVVGWRPCLDPAAEPEGGVSTRISLYHRTGKAAPKPVTSLDLPPVQRFVSPSEDAVVATQWGPLLLIEAATGGSCMGCEMLVPLLLTGGKLVMLTPPDPDIALREVTGSSPDIVLTGFLTRFEAYPPLCNACSPSTTIHLRLEKDRLVEACDRFRDNYISDAAAAREELAALAGDPMGPDTVNDLYAGSIARLLDRVNAGETPLEALPDFQDEAAKAIDRADPSRGATIRRSSAALAEAIMSAQSTGKLARACPALGVEHPRLR</sequence>
<protein>
    <submittedName>
        <fullName evidence="1">Uncharacterized protein</fullName>
    </submittedName>
</protein>
<evidence type="ECO:0000313" key="1">
    <source>
        <dbReference type="EMBL" id="AUN30942.1"/>
    </source>
</evidence>
<name>A0A2K9ND74_9PROT</name>
<dbReference type="RefSeq" id="WP_102112608.1">
    <property type="nucleotide sequence ID" value="NZ_BMGN01000008.1"/>
</dbReference>
<accession>A0A2K9ND74</accession>